<organism evidence="1">
    <name type="scientific">Podoviridae sp. ctRnx2</name>
    <dbReference type="NCBI Taxonomy" id="2826555"/>
    <lineage>
        <taxon>Viruses</taxon>
        <taxon>Duplodnaviria</taxon>
        <taxon>Heunggongvirae</taxon>
        <taxon>Uroviricota</taxon>
        <taxon>Caudoviricetes</taxon>
    </lineage>
</organism>
<evidence type="ECO:0000313" key="1">
    <source>
        <dbReference type="EMBL" id="DAE22035.1"/>
    </source>
</evidence>
<sequence length="138" mass="15537">MNTVEQLHIGLVKAIKKGFLPTYLVKEVYWDNGVAVIQTRHLTIDRLKGTAVRIPAPTSETIREVRDSLSEGTWYSGAARWTAAQALRGHSVWVQASDALVAVSFPAEKAFRIEALQQFEAKQSLAFIRIYSKYMQEV</sequence>
<accession>A0A8S5QTB0</accession>
<reference evidence="1" key="1">
    <citation type="journal article" date="2021" name="Proc. Natl. Acad. Sci. U.S.A.">
        <title>A Catalog of Tens of Thousands of Viruses from Human Metagenomes Reveals Hidden Associations with Chronic Diseases.</title>
        <authorList>
            <person name="Tisza M.J."/>
            <person name="Buck C.B."/>
        </authorList>
    </citation>
    <scope>NUCLEOTIDE SEQUENCE</scope>
    <source>
        <strain evidence="1">CtRnx2</strain>
    </source>
</reference>
<protein>
    <submittedName>
        <fullName evidence="1">Uncharacterized protein</fullName>
    </submittedName>
</protein>
<proteinExistence type="predicted"/>
<dbReference type="EMBL" id="BK015724">
    <property type="protein sequence ID" value="DAE22035.1"/>
    <property type="molecule type" value="Genomic_DNA"/>
</dbReference>
<name>A0A8S5QTB0_9CAUD</name>